<evidence type="ECO:0000313" key="2">
    <source>
        <dbReference type="EMBL" id="EGW01303.1"/>
    </source>
</evidence>
<dbReference type="Proteomes" id="UP000001075">
    <property type="component" value="Unassembled WGS sequence"/>
</dbReference>
<feature type="compositionally biased region" description="Basic and acidic residues" evidence="1">
    <location>
        <begin position="77"/>
        <end position="88"/>
    </location>
</feature>
<dbReference type="AlphaFoldDB" id="G3GVK7"/>
<dbReference type="EMBL" id="JH000040">
    <property type="protein sequence ID" value="EGW01303.1"/>
    <property type="molecule type" value="Genomic_DNA"/>
</dbReference>
<protein>
    <submittedName>
        <fullName evidence="2">Uncharacterized protein</fullName>
    </submittedName>
</protein>
<evidence type="ECO:0000256" key="1">
    <source>
        <dbReference type="SAM" id="MobiDB-lite"/>
    </source>
</evidence>
<organism evidence="2 3">
    <name type="scientific">Cricetulus griseus</name>
    <name type="common">Chinese hamster</name>
    <name type="synonym">Cricetulus barabensis griseus</name>
    <dbReference type="NCBI Taxonomy" id="10029"/>
    <lineage>
        <taxon>Eukaryota</taxon>
        <taxon>Metazoa</taxon>
        <taxon>Chordata</taxon>
        <taxon>Craniata</taxon>
        <taxon>Vertebrata</taxon>
        <taxon>Euteleostomi</taxon>
        <taxon>Mammalia</taxon>
        <taxon>Eutheria</taxon>
        <taxon>Euarchontoglires</taxon>
        <taxon>Glires</taxon>
        <taxon>Rodentia</taxon>
        <taxon>Myomorpha</taxon>
        <taxon>Muroidea</taxon>
        <taxon>Cricetidae</taxon>
        <taxon>Cricetinae</taxon>
        <taxon>Cricetulus</taxon>
    </lineage>
</organism>
<name>G3GVK7_CRIGR</name>
<gene>
    <name evidence="2" type="ORF">I79_001746</name>
</gene>
<evidence type="ECO:0000313" key="3">
    <source>
        <dbReference type="Proteomes" id="UP000001075"/>
    </source>
</evidence>
<accession>G3GVK7</accession>
<proteinExistence type="predicted"/>
<sequence length="88" mass="9984">MVLMCVDGHVGPPFGEPINILVLCLLKVGAVQTPLIQELRRQRQVDLRVQGQPDLHSKFQDSQSFGDRPCLKKKKVGNREKTNLEPFF</sequence>
<feature type="region of interest" description="Disordered" evidence="1">
    <location>
        <begin position="55"/>
        <end position="88"/>
    </location>
</feature>
<reference evidence="3" key="1">
    <citation type="journal article" date="2011" name="Nat. Biotechnol.">
        <title>The genomic sequence of the Chinese hamster ovary (CHO)-K1 cell line.</title>
        <authorList>
            <person name="Xu X."/>
            <person name="Nagarajan H."/>
            <person name="Lewis N.E."/>
            <person name="Pan S."/>
            <person name="Cai Z."/>
            <person name="Liu X."/>
            <person name="Chen W."/>
            <person name="Xie M."/>
            <person name="Wang W."/>
            <person name="Hammond S."/>
            <person name="Andersen M.R."/>
            <person name="Neff N."/>
            <person name="Passarelli B."/>
            <person name="Koh W."/>
            <person name="Fan H.C."/>
            <person name="Wang J."/>
            <person name="Gui Y."/>
            <person name="Lee K.H."/>
            <person name="Betenbaugh M.J."/>
            <person name="Quake S.R."/>
            <person name="Famili I."/>
            <person name="Palsson B.O."/>
            <person name="Wang J."/>
        </authorList>
    </citation>
    <scope>NUCLEOTIDE SEQUENCE [LARGE SCALE GENOMIC DNA]</scope>
    <source>
        <strain evidence="3">CHO K1 cell line</strain>
    </source>
</reference>
<dbReference type="InParanoid" id="G3GVK7"/>